<feature type="coiled-coil region" evidence="1">
    <location>
        <begin position="754"/>
        <end position="781"/>
    </location>
</feature>
<feature type="coiled-coil region" evidence="1">
    <location>
        <begin position="438"/>
        <end position="499"/>
    </location>
</feature>
<dbReference type="Proteomes" id="UP000295008">
    <property type="component" value="Unassembled WGS sequence"/>
</dbReference>
<evidence type="ECO:0000313" key="2">
    <source>
        <dbReference type="EMBL" id="TCL61470.1"/>
    </source>
</evidence>
<feature type="coiled-coil region" evidence="1">
    <location>
        <begin position="553"/>
        <end position="587"/>
    </location>
</feature>
<dbReference type="InterPro" id="IPR027417">
    <property type="entry name" value="P-loop_NTPase"/>
</dbReference>
<accession>A0A4R1R7H1</accession>
<feature type="coiled-coil region" evidence="1">
    <location>
        <begin position="240"/>
        <end position="366"/>
    </location>
</feature>
<dbReference type="RefSeq" id="WP_132016277.1">
    <property type="nucleotide sequence ID" value="NZ_SLUN01000034.1"/>
</dbReference>
<name>A0A4R1R7H1_HYDET</name>
<dbReference type="InterPro" id="IPR013496">
    <property type="entry name" value="CHP02680"/>
</dbReference>
<comment type="caution">
    <text evidence="2">The sequence shown here is derived from an EMBL/GenBank/DDBJ whole genome shotgun (WGS) entry which is preliminary data.</text>
</comment>
<dbReference type="OrthoDB" id="9776649at2"/>
<dbReference type="EMBL" id="SLUN01000034">
    <property type="protein sequence ID" value="TCL61470.1"/>
    <property type="molecule type" value="Genomic_DNA"/>
</dbReference>
<keyword evidence="3" id="KW-1185">Reference proteome</keyword>
<dbReference type="Gene3D" id="3.40.1140.10">
    <property type="match status" value="1"/>
</dbReference>
<protein>
    <submittedName>
        <fullName evidence="2">Uncharacterized protein (TIGR02680 family)</fullName>
    </submittedName>
</protein>
<proteinExistence type="predicted"/>
<gene>
    <name evidence="2" type="ORF">EDC14_103426</name>
</gene>
<keyword evidence="1" id="KW-0175">Coiled coil</keyword>
<dbReference type="Gene3D" id="1.10.287.1490">
    <property type="match status" value="1"/>
</dbReference>
<organism evidence="2 3">
    <name type="scientific">Hydrogenispora ethanolica</name>
    <dbReference type="NCBI Taxonomy" id="1082276"/>
    <lineage>
        <taxon>Bacteria</taxon>
        <taxon>Bacillati</taxon>
        <taxon>Bacillota</taxon>
        <taxon>Hydrogenispora</taxon>
    </lineage>
</organism>
<evidence type="ECO:0000313" key="3">
    <source>
        <dbReference type="Proteomes" id="UP000295008"/>
    </source>
</evidence>
<reference evidence="2 3" key="1">
    <citation type="submission" date="2019-03" db="EMBL/GenBank/DDBJ databases">
        <title>Genomic Encyclopedia of Type Strains, Phase IV (KMG-IV): sequencing the most valuable type-strain genomes for metagenomic binning, comparative biology and taxonomic classification.</title>
        <authorList>
            <person name="Goeker M."/>
        </authorList>
    </citation>
    <scope>NUCLEOTIDE SEQUENCE [LARGE SCALE GENOMIC DNA]</scope>
    <source>
        <strain evidence="2 3">LX-B</strain>
    </source>
</reference>
<dbReference type="SUPFAM" id="SSF52540">
    <property type="entry name" value="P-loop containing nucleoside triphosphate hydrolases"/>
    <property type="match status" value="1"/>
</dbReference>
<dbReference type="NCBIfam" id="TIGR02680">
    <property type="entry name" value="TIGR02680 family protein"/>
    <property type="match status" value="1"/>
</dbReference>
<dbReference type="Pfam" id="PF13558">
    <property type="entry name" value="SbcC_Walker_B"/>
    <property type="match status" value="1"/>
</dbReference>
<evidence type="ECO:0000256" key="1">
    <source>
        <dbReference type="SAM" id="Coils"/>
    </source>
</evidence>
<sequence>MDNPVNNKWRLNRAGFLNYWYYDDEEFDFAAGRLLLRGSNGSGKSVTMQSLITVLLDGVKSPDRLDSFGSRSRRIEDYLLGEKELVGRDERTGYLYLEYKREHTEQYLTTGIGLQARRNGGLDFWGFVITDNRRIKIDLFLYKPEINPEDGSEQRIPLTRAELERSVDSGGQVVRSQKEYMELVNRYIFGFETIEQYQELMKLLIQLRSPKLSKDFKPSVIYEILNESLPSLSDEELRPLSETIESMERTKLQIEQLERDNQALGRLCRQYDQYNRYVLFEKAELAQKTKQRLARLERETGDLSRALEDQRLRLAAEQRRQSELEQELNVLQREKVELEQHDVFRAEQQKQERERQLEQVLTARRDKAGQLAAKERRENEERQLARKYEQGVAEGRTRANELLQELADAAVEAGFDEHAVLARAFSEHNPAFSFTAWRQNVKRHLEKLEAVLAALRLQAEKRQLRERIEQELGEERRLLDGYRAEHRRLEQRFVECRDQLLADFYQWRQQHSEALPMEQEELRQVAQAFQGLYEGRAWSDVKAPVETAYGRRITAINQELGLANAKIKQLEERERALNGELAEWQRKPDPEPDRLADNQATRSLLTERGIPYLPLYAAVEFQPQVPPELRERIEAALTEMGLLDALIVPGDQLKRIPAGDTYGALIHPNPQIMAATLADYLYPTPDGQGVTAADIDAALRSVLVEEKAAWTETAPGGADCPVLVAADGVYHSAILSGRAPRRQAALYIGSQARQEYRREQMARLEQQLAELGEEQENLYAVCTELRKHLAQAGRAMEEFLAEREIREIYHAKQAVLAEIGRQEQRVEQVDARLRAVAAELQALRGQLQTLGAGLKLPLHEADYQTARQAMGEYQHHLHELELAWRDYQNHDINAGQCRERLMELAADVDGLKGELLVLDDRIAGLRLEIDQIVSRLQEMGADELWERAHKVAKRLEEIPRESRELSQTIARLETGMKTDGTRMSQALAKIGFYERLSQCWQQVCADELRLGLVYPGDQPLPELNDILQQQEKLLKQDKLDRLAVTERLIERFHIENNVLMEYRMQLEPVIGQFGEPPQLPEEAEPDDSMVSELEKLQEKAQRQIITLDYDGRRQNPYQMQKVLETQITEQKSILSDKDKELYEEVIMNSIGRIISRRIQAAQQWVADMNELMGQRDNSSGLRFKLEWKARLAEQEEELDIQDLVRLLHADPALLREDDLQKIVRHFQSRIERAKRASEGMTGAENALTFQRAVREVLDYRLWFQFKLLYEQSGIAWRELTDKMFFKFSGGEKAMAMYIPLFSAAYSRYQEARPDAPYIITLDEAFAGVDENNIRDTFALVEQLGFNYILNSQALWGDYDVVPSLSVCELIRPKNAPYVTVVRYHWNGRVRSLMPEAVPEELVAAAAEP</sequence>